<keyword evidence="2" id="KW-1185">Reference proteome</keyword>
<dbReference type="InterPro" id="IPR056510">
    <property type="entry name" value="WapI"/>
</dbReference>
<dbReference type="Pfam" id="PF24716">
    <property type="entry name" value="WapI"/>
    <property type="match status" value="1"/>
</dbReference>
<evidence type="ECO:0000313" key="2">
    <source>
        <dbReference type="Proteomes" id="UP001595665"/>
    </source>
</evidence>
<organism evidence="1 2">
    <name type="scientific">Massilia haematophila</name>
    <dbReference type="NCBI Taxonomy" id="457923"/>
    <lineage>
        <taxon>Bacteria</taxon>
        <taxon>Pseudomonadati</taxon>
        <taxon>Pseudomonadota</taxon>
        <taxon>Betaproteobacteria</taxon>
        <taxon>Burkholderiales</taxon>
        <taxon>Oxalobacteraceae</taxon>
        <taxon>Telluria group</taxon>
        <taxon>Massilia</taxon>
    </lineage>
</organism>
<sequence>MRGAAPFSANFRRLINNATEPFPNADDYWDGNWLNATAICSSTGATVQVHGFFVRTDEISEWQRAVDKLDADLKGEAKLACMEPYISVTLTAGSLGAIAMEVKITPDHLNQEHRFEFSIDQSYLARLSSQCARILHAFPLRSA</sequence>
<proteinExistence type="predicted"/>
<evidence type="ECO:0000313" key="1">
    <source>
        <dbReference type="EMBL" id="MFC3461527.1"/>
    </source>
</evidence>
<protein>
    <submittedName>
        <fullName evidence="1">Uncharacterized protein</fullName>
    </submittedName>
</protein>
<dbReference type="EMBL" id="JBHRVV010000002">
    <property type="protein sequence ID" value="MFC3461527.1"/>
    <property type="molecule type" value="Genomic_DNA"/>
</dbReference>
<gene>
    <name evidence="1" type="ORF">ACFOPH_25305</name>
</gene>
<reference evidence="2" key="1">
    <citation type="journal article" date="2019" name="Int. J. Syst. Evol. Microbiol.">
        <title>The Global Catalogue of Microorganisms (GCM) 10K type strain sequencing project: providing services to taxonomists for standard genome sequencing and annotation.</title>
        <authorList>
            <consortium name="The Broad Institute Genomics Platform"/>
            <consortium name="The Broad Institute Genome Sequencing Center for Infectious Disease"/>
            <person name="Wu L."/>
            <person name="Ma J."/>
        </authorList>
    </citation>
    <scope>NUCLEOTIDE SEQUENCE [LARGE SCALE GENOMIC DNA]</scope>
    <source>
        <strain evidence="2">CCM 7480</strain>
    </source>
</reference>
<accession>A0ABV7PUI1</accession>
<dbReference type="RefSeq" id="WP_379738157.1">
    <property type="nucleotide sequence ID" value="NZ_JBHRVV010000002.1"/>
</dbReference>
<comment type="caution">
    <text evidence="1">The sequence shown here is derived from an EMBL/GenBank/DDBJ whole genome shotgun (WGS) entry which is preliminary data.</text>
</comment>
<dbReference type="Proteomes" id="UP001595665">
    <property type="component" value="Unassembled WGS sequence"/>
</dbReference>
<name>A0ABV7PUI1_9BURK</name>